<proteinExistence type="predicted"/>
<dbReference type="PANTHER" id="PTHR45772">
    <property type="entry name" value="CONSERVED COMPONENT OF ABC TRANSPORTER FOR NATURAL AMINO ACIDS-RELATED"/>
    <property type="match status" value="1"/>
</dbReference>
<evidence type="ECO:0000313" key="5">
    <source>
        <dbReference type="EMBL" id="HHM44575.1"/>
    </source>
</evidence>
<protein>
    <submittedName>
        <fullName evidence="5">ABC transporter ATP-binding protein</fullName>
    </submittedName>
</protein>
<dbReference type="PROSITE" id="PS50893">
    <property type="entry name" value="ABC_TRANSPORTER_2"/>
    <property type="match status" value="1"/>
</dbReference>
<keyword evidence="1" id="KW-0813">Transport</keyword>
<dbReference type="InterPro" id="IPR017871">
    <property type="entry name" value="ABC_transporter-like_CS"/>
</dbReference>
<dbReference type="SMART" id="SM00382">
    <property type="entry name" value="AAA"/>
    <property type="match status" value="1"/>
</dbReference>
<dbReference type="Pfam" id="PF12399">
    <property type="entry name" value="BCA_ABC_TP_C"/>
    <property type="match status" value="1"/>
</dbReference>
<dbReference type="PROSITE" id="PS00211">
    <property type="entry name" value="ABC_TRANSPORTER_1"/>
    <property type="match status" value="1"/>
</dbReference>
<dbReference type="GO" id="GO:0005886">
    <property type="term" value="C:plasma membrane"/>
    <property type="evidence" value="ECO:0007669"/>
    <property type="project" value="TreeGrafter"/>
</dbReference>
<dbReference type="Gene3D" id="3.40.50.300">
    <property type="entry name" value="P-loop containing nucleotide triphosphate hydrolases"/>
    <property type="match status" value="1"/>
</dbReference>
<evidence type="ECO:0000259" key="4">
    <source>
        <dbReference type="PROSITE" id="PS50893"/>
    </source>
</evidence>
<dbReference type="InterPro" id="IPR003593">
    <property type="entry name" value="AAA+_ATPase"/>
</dbReference>
<dbReference type="GO" id="GO:0016887">
    <property type="term" value="F:ATP hydrolysis activity"/>
    <property type="evidence" value="ECO:0007669"/>
    <property type="project" value="InterPro"/>
</dbReference>
<reference evidence="5" key="1">
    <citation type="journal article" date="2020" name="mSystems">
        <title>Genome- and Community-Level Interaction Insights into Carbon Utilization and Element Cycling Functions of Hydrothermarchaeota in Hydrothermal Sediment.</title>
        <authorList>
            <person name="Zhou Z."/>
            <person name="Liu Y."/>
            <person name="Xu W."/>
            <person name="Pan J."/>
            <person name="Luo Z.H."/>
            <person name="Li M."/>
        </authorList>
    </citation>
    <scope>NUCLEOTIDE SEQUENCE [LARGE SCALE GENOMIC DNA]</scope>
    <source>
        <strain evidence="5">SpSt-1074</strain>
    </source>
</reference>
<accession>A0A7J3VUE7</accession>
<dbReference type="InterPro" id="IPR032823">
    <property type="entry name" value="BCA_ABC_TP_C"/>
</dbReference>
<dbReference type="GO" id="GO:0005524">
    <property type="term" value="F:ATP binding"/>
    <property type="evidence" value="ECO:0007669"/>
    <property type="project" value="UniProtKB-KW"/>
</dbReference>
<evidence type="ECO:0000256" key="2">
    <source>
        <dbReference type="ARBA" id="ARBA00022741"/>
    </source>
</evidence>
<keyword evidence="3 5" id="KW-0067">ATP-binding</keyword>
<gene>
    <name evidence="5" type="ORF">ENM31_04690</name>
</gene>
<dbReference type="PANTHER" id="PTHR45772:SF9">
    <property type="entry name" value="CONSERVED COMPONENT OF ABC TRANSPORTER FOR NATURAL AMINO ACIDS"/>
    <property type="match status" value="1"/>
</dbReference>
<evidence type="ECO:0000256" key="3">
    <source>
        <dbReference type="ARBA" id="ARBA00022840"/>
    </source>
</evidence>
<dbReference type="AlphaFoldDB" id="A0A7J3VUE7"/>
<dbReference type="EMBL" id="DRXH01000163">
    <property type="protein sequence ID" value="HHM44575.1"/>
    <property type="molecule type" value="Genomic_DNA"/>
</dbReference>
<dbReference type="InterPro" id="IPR027417">
    <property type="entry name" value="P-loop_NTPase"/>
</dbReference>
<dbReference type="InterPro" id="IPR003439">
    <property type="entry name" value="ABC_transporter-like_ATP-bd"/>
</dbReference>
<dbReference type="CDD" id="cd03219">
    <property type="entry name" value="ABC_Mj1267_LivG_branched"/>
    <property type="match status" value="1"/>
</dbReference>
<feature type="domain" description="ABC transporter" evidence="4">
    <location>
        <begin position="7"/>
        <end position="239"/>
    </location>
</feature>
<name>A0A7J3VUE7_CALS0</name>
<keyword evidence="2" id="KW-0547">Nucleotide-binding</keyword>
<comment type="caution">
    <text evidence="5">The sequence shown here is derived from an EMBL/GenBank/DDBJ whole genome shotgun (WGS) entry which is preliminary data.</text>
</comment>
<dbReference type="SUPFAM" id="SSF52540">
    <property type="entry name" value="P-loop containing nucleoside triphosphate hydrolases"/>
    <property type="match status" value="1"/>
</dbReference>
<sequence>MSTSPAIEVSDVSLSFYGVRALNRCSLKVERGKSIGVIGPNGSGKTTLLNVINGYHKPESGEVRIFGRKADGLPPYRIAQLGVGRVFQVTNVFTHMTVLENIMVQSVWMKNRKKARERAIEMMQLVGLPPHLGDELAGNVSGGQQKLVDIARALFSDPAVLMMDEPVAGIHPIIKEKIIDIVSSLRRHGKTLLIVSHDIPSILKMVDKLVFMNAGSVLLEGDPDQVRSSAKVVEAYLGL</sequence>
<dbReference type="InterPro" id="IPR051120">
    <property type="entry name" value="ABC_AA/LPS_Transport"/>
</dbReference>
<organism evidence="5">
    <name type="scientific">Caldiarchaeum subterraneum</name>
    <dbReference type="NCBI Taxonomy" id="311458"/>
    <lineage>
        <taxon>Archaea</taxon>
        <taxon>Nitrososphaerota</taxon>
        <taxon>Candidatus Caldarchaeales</taxon>
        <taxon>Candidatus Caldarchaeaceae</taxon>
        <taxon>Candidatus Caldarchaeum</taxon>
    </lineage>
</organism>
<dbReference type="Pfam" id="PF00005">
    <property type="entry name" value="ABC_tran"/>
    <property type="match status" value="1"/>
</dbReference>
<evidence type="ECO:0000256" key="1">
    <source>
        <dbReference type="ARBA" id="ARBA00022448"/>
    </source>
</evidence>